<feature type="compositionally biased region" description="Acidic residues" evidence="1">
    <location>
        <begin position="7"/>
        <end position="17"/>
    </location>
</feature>
<dbReference type="PANTHER" id="PTHR46599:SF3">
    <property type="entry name" value="PIGGYBAC TRANSPOSABLE ELEMENT-DERIVED PROTEIN 4"/>
    <property type="match status" value="1"/>
</dbReference>
<evidence type="ECO:0000313" key="3">
    <source>
        <dbReference type="EMBL" id="KAK3761462.1"/>
    </source>
</evidence>
<evidence type="ECO:0000313" key="4">
    <source>
        <dbReference type="Proteomes" id="UP001283361"/>
    </source>
</evidence>
<dbReference type="PANTHER" id="PTHR46599">
    <property type="entry name" value="PIGGYBAC TRANSPOSABLE ELEMENT-DERIVED PROTEIN 4"/>
    <property type="match status" value="1"/>
</dbReference>
<evidence type="ECO:0000256" key="1">
    <source>
        <dbReference type="SAM" id="MobiDB-lite"/>
    </source>
</evidence>
<protein>
    <recommendedName>
        <fullName evidence="2">PiggyBac transposable element-derived protein domain-containing protein</fullName>
    </recommendedName>
</protein>
<feature type="domain" description="PiggyBac transposable element-derived protein" evidence="2">
    <location>
        <begin position="113"/>
        <end position="292"/>
    </location>
</feature>
<comment type="caution">
    <text evidence="3">The sequence shown here is derived from an EMBL/GenBank/DDBJ whole genome shotgun (WGS) entry which is preliminary data.</text>
</comment>
<dbReference type="EMBL" id="JAWDGP010004884">
    <property type="protein sequence ID" value="KAK3761462.1"/>
    <property type="molecule type" value="Genomic_DNA"/>
</dbReference>
<feature type="compositionally biased region" description="Low complexity" evidence="1">
    <location>
        <begin position="18"/>
        <end position="29"/>
    </location>
</feature>
<sequence length="416" mass="47288">MFSQLSDSDEENIDSGDDASITSASDSDSCNGGYDVSDLHRFRNMEATNRPSLDQAGDQGRDRSSSPIPGPSNSSLQDVNSDVHSTMHGLTLTDQTIDVEAIHYTMLQCAIGEAESIQKIQPFMDSLVANFQENLSLDEMVVGYKGRFKYLQFNAMKPDKFHIKMFGLCDSLNGFTFNLLPYFGRETAYDPAADEDGESAIKVFQTLTAPLTKGHHTFADRYYTTRNLIEFLKKKHFYYTRMIQVNSRSFPPEIKSINLKHQEKKYFINDSNEALVVTWRDKKAKKPCLMISINANTENVDTSRTCRRGLLDFKDTLFKQLIQTAATLRAIPAEISPIFHTDEPDVLARVSNKQHLDMWVADDRRCAYCLPKKVAREPSLSARGVRISHIFTPRIAFWLSTHHTESRIRMPCTYCK</sequence>
<reference evidence="3" key="1">
    <citation type="journal article" date="2023" name="G3 (Bethesda)">
        <title>A reference genome for the long-term kleptoplast-retaining sea slug Elysia crispata morphotype clarki.</title>
        <authorList>
            <person name="Eastman K.E."/>
            <person name="Pendleton A.L."/>
            <person name="Shaikh M.A."/>
            <person name="Suttiyut T."/>
            <person name="Ogas R."/>
            <person name="Tomko P."/>
            <person name="Gavelis G."/>
            <person name="Widhalm J.R."/>
            <person name="Wisecaver J.H."/>
        </authorList>
    </citation>
    <scope>NUCLEOTIDE SEQUENCE</scope>
    <source>
        <strain evidence="3">ECLA1</strain>
    </source>
</reference>
<feature type="region of interest" description="Disordered" evidence="1">
    <location>
        <begin position="1"/>
        <end position="80"/>
    </location>
</feature>
<accession>A0AAE1D8S3</accession>
<gene>
    <name evidence="3" type="ORF">RRG08_045689</name>
</gene>
<evidence type="ECO:0000259" key="2">
    <source>
        <dbReference type="Pfam" id="PF13843"/>
    </source>
</evidence>
<organism evidence="3 4">
    <name type="scientific">Elysia crispata</name>
    <name type="common">lettuce slug</name>
    <dbReference type="NCBI Taxonomy" id="231223"/>
    <lineage>
        <taxon>Eukaryota</taxon>
        <taxon>Metazoa</taxon>
        <taxon>Spiralia</taxon>
        <taxon>Lophotrochozoa</taxon>
        <taxon>Mollusca</taxon>
        <taxon>Gastropoda</taxon>
        <taxon>Heterobranchia</taxon>
        <taxon>Euthyneura</taxon>
        <taxon>Panpulmonata</taxon>
        <taxon>Sacoglossa</taxon>
        <taxon>Placobranchoidea</taxon>
        <taxon>Plakobranchidae</taxon>
        <taxon>Elysia</taxon>
    </lineage>
</organism>
<feature type="compositionally biased region" description="Low complexity" evidence="1">
    <location>
        <begin position="65"/>
        <end position="75"/>
    </location>
</feature>
<dbReference type="InterPro" id="IPR029526">
    <property type="entry name" value="PGBD"/>
</dbReference>
<dbReference type="AlphaFoldDB" id="A0AAE1D8S3"/>
<dbReference type="Pfam" id="PF13843">
    <property type="entry name" value="DDE_Tnp_1_7"/>
    <property type="match status" value="1"/>
</dbReference>
<proteinExistence type="predicted"/>
<keyword evidence="4" id="KW-1185">Reference proteome</keyword>
<dbReference type="Proteomes" id="UP001283361">
    <property type="component" value="Unassembled WGS sequence"/>
</dbReference>
<name>A0AAE1D8S3_9GAST</name>